<reference evidence="6 7" key="2">
    <citation type="submission" date="2018-11" db="EMBL/GenBank/DDBJ databases">
        <authorList>
            <consortium name="Pathogen Informatics"/>
        </authorList>
    </citation>
    <scope>NUCLEOTIDE SEQUENCE [LARGE SCALE GENOMIC DNA]</scope>
</reference>
<dbReference type="SUPFAM" id="SSF103473">
    <property type="entry name" value="MFS general substrate transporter"/>
    <property type="match status" value="1"/>
</dbReference>
<dbReference type="PANTHER" id="PTHR10924:SF4">
    <property type="entry name" value="GH15861P"/>
    <property type="match status" value="1"/>
</dbReference>
<feature type="transmembrane region" description="Helical" evidence="5">
    <location>
        <begin position="103"/>
        <end position="122"/>
    </location>
</feature>
<feature type="transmembrane region" description="Helical" evidence="5">
    <location>
        <begin position="142"/>
        <end position="162"/>
    </location>
</feature>
<evidence type="ECO:0000256" key="4">
    <source>
        <dbReference type="ARBA" id="ARBA00023136"/>
    </source>
</evidence>
<evidence type="ECO:0000256" key="1">
    <source>
        <dbReference type="ARBA" id="ARBA00004141"/>
    </source>
</evidence>
<dbReference type="GO" id="GO:0016020">
    <property type="term" value="C:membrane"/>
    <property type="evidence" value="ECO:0007669"/>
    <property type="project" value="UniProtKB-SubCell"/>
</dbReference>
<evidence type="ECO:0000256" key="2">
    <source>
        <dbReference type="ARBA" id="ARBA00022692"/>
    </source>
</evidence>
<dbReference type="GO" id="GO:0015232">
    <property type="term" value="F:heme transmembrane transporter activity"/>
    <property type="evidence" value="ECO:0007669"/>
    <property type="project" value="TreeGrafter"/>
</dbReference>
<evidence type="ECO:0000313" key="6">
    <source>
        <dbReference type="EMBL" id="VDN99856.1"/>
    </source>
</evidence>
<dbReference type="InterPro" id="IPR049680">
    <property type="entry name" value="FLVCR1-2_SLC49-like"/>
</dbReference>
<proteinExistence type="predicted"/>
<evidence type="ECO:0000313" key="8">
    <source>
        <dbReference type="WBParaSite" id="HNAJ_0000399901-mRNA-1"/>
    </source>
</evidence>
<organism evidence="8">
    <name type="scientific">Rodentolepis nana</name>
    <name type="common">Dwarf tapeworm</name>
    <name type="synonym">Hymenolepis nana</name>
    <dbReference type="NCBI Taxonomy" id="102285"/>
    <lineage>
        <taxon>Eukaryota</taxon>
        <taxon>Metazoa</taxon>
        <taxon>Spiralia</taxon>
        <taxon>Lophotrochozoa</taxon>
        <taxon>Platyhelminthes</taxon>
        <taxon>Cestoda</taxon>
        <taxon>Eucestoda</taxon>
        <taxon>Cyclophyllidea</taxon>
        <taxon>Hymenolepididae</taxon>
        <taxon>Rodentolepis</taxon>
    </lineage>
</organism>
<keyword evidence="3 5" id="KW-1133">Transmembrane helix</keyword>
<evidence type="ECO:0000313" key="7">
    <source>
        <dbReference type="Proteomes" id="UP000278807"/>
    </source>
</evidence>
<name>A0A0R3TAB0_RODNA</name>
<evidence type="ECO:0000256" key="3">
    <source>
        <dbReference type="ARBA" id="ARBA00022989"/>
    </source>
</evidence>
<gene>
    <name evidence="6" type="ORF">HNAJ_LOCUS3997</name>
</gene>
<dbReference type="InterPro" id="IPR011701">
    <property type="entry name" value="MFS"/>
</dbReference>
<feature type="transmembrane region" description="Helical" evidence="5">
    <location>
        <begin position="215"/>
        <end position="239"/>
    </location>
</feature>
<keyword evidence="4 5" id="KW-0472">Membrane</keyword>
<sequence length="313" mass="34757">MDSSSLFPHTKQTIDTEDLNPVPEKRRWFMLAIFSVIASLSTYQWMQIGIVMPSTRYFWNGSLPSSKQGQEDAISWLSMIYMLMYIPMVVPCTWVLNRYGLRVALITGAGLNVLGACIKCVSMELSQPNGVETVAALSSFPILMLGQCICALAQVFTLGMPAQLAATWFGESEVALATSIGVFSNQFGCAIGFGLPPLMVPPPRETDNDFGELLLGFRTLLYSGAVGMLVAFCAVFIFFKERPKTPPSRAQLKRVPQFEMIDTGDVKLRSNSNLDIANYDMTTEAAVMKRNFFHQVFCCFKNLSFVLLMICYG</sequence>
<feature type="transmembrane region" description="Helical" evidence="5">
    <location>
        <begin position="174"/>
        <end position="195"/>
    </location>
</feature>
<dbReference type="EMBL" id="UZAE01002564">
    <property type="protein sequence ID" value="VDN99856.1"/>
    <property type="molecule type" value="Genomic_DNA"/>
</dbReference>
<dbReference type="OrthoDB" id="422206at2759"/>
<dbReference type="Pfam" id="PF07690">
    <property type="entry name" value="MFS_1"/>
    <property type="match status" value="1"/>
</dbReference>
<accession>A0A0R3TAB0</accession>
<dbReference type="GO" id="GO:0020037">
    <property type="term" value="F:heme binding"/>
    <property type="evidence" value="ECO:0007669"/>
    <property type="project" value="TreeGrafter"/>
</dbReference>
<reference evidence="8" key="1">
    <citation type="submission" date="2017-02" db="UniProtKB">
        <authorList>
            <consortium name="WormBaseParasite"/>
        </authorList>
    </citation>
    <scope>IDENTIFICATION</scope>
</reference>
<dbReference type="GO" id="GO:0097037">
    <property type="term" value="P:heme export"/>
    <property type="evidence" value="ECO:0007669"/>
    <property type="project" value="TreeGrafter"/>
</dbReference>
<feature type="transmembrane region" description="Helical" evidence="5">
    <location>
        <begin position="28"/>
        <end position="53"/>
    </location>
</feature>
<comment type="subcellular location">
    <subcellularLocation>
        <location evidence="1">Membrane</location>
        <topology evidence="1">Multi-pass membrane protein</topology>
    </subcellularLocation>
</comment>
<dbReference type="WBParaSite" id="HNAJ_0000399901-mRNA-1">
    <property type="protein sequence ID" value="HNAJ_0000399901-mRNA-1"/>
    <property type="gene ID" value="HNAJ_0000399901"/>
</dbReference>
<keyword evidence="7" id="KW-1185">Reference proteome</keyword>
<protein>
    <submittedName>
        <fullName evidence="8">MFS domain-containing protein</fullName>
    </submittedName>
</protein>
<dbReference type="AlphaFoldDB" id="A0A0R3TAB0"/>
<dbReference type="Proteomes" id="UP000278807">
    <property type="component" value="Unassembled WGS sequence"/>
</dbReference>
<dbReference type="Gene3D" id="1.20.1250.20">
    <property type="entry name" value="MFS general substrate transporter like domains"/>
    <property type="match status" value="1"/>
</dbReference>
<evidence type="ECO:0000256" key="5">
    <source>
        <dbReference type="SAM" id="Phobius"/>
    </source>
</evidence>
<dbReference type="InterPro" id="IPR036259">
    <property type="entry name" value="MFS_trans_sf"/>
</dbReference>
<keyword evidence="2 5" id="KW-0812">Transmembrane</keyword>
<dbReference type="PANTHER" id="PTHR10924">
    <property type="entry name" value="MAJOR FACILITATOR SUPERFAMILY PROTEIN-RELATED"/>
    <property type="match status" value="1"/>
</dbReference>
<feature type="transmembrane region" description="Helical" evidence="5">
    <location>
        <begin position="73"/>
        <end position="96"/>
    </location>
</feature>